<dbReference type="Proteomes" id="UP000053660">
    <property type="component" value="Unassembled WGS sequence"/>
</dbReference>
<gene>
    <name evidence="1" type="ORF">OESDEN_16267</name>
</gene>
<evidence type="ECO:0000313" key="2">
    <source>
        <dbReference type="Proteomes" id="UP000053660"/>
    </source>
</evidence>
<organism evidence="1 2">
    <name type="scientific">Oesophagostomum dentatum</name>
    <name type="common">Nodular worm</name>
    <dbReference type="NCBI Taxonomy" id="61180"/>
    <lineage>
        <taxon>Eukaryota</taxon>
        <taxon>Metazoa</taxon>
        <taxon>Ecdysozoa</taxon>
        <taxon>Nematoda</taxon>
        <taxon>Chromadorea</taxon>
        <taxon>Rhabditida</taxon>
        <taxon>Rhabditina</taxon>
        <taxon>Rhabditomorpha</taxon>
        <taxon>Strongyloidea</taxon>
        <taxon>Strongylidae</taxon>
        <taxon>Oesophagostomum</taxon>
    </lineage>
</organism>
<keyword evidence="2" id="KW-1185">Reference proteome</keyword>
<name>A0A0B1SFC6_OESDE</name>
<reference evidence="1 2" key="1">
    <citation type="submission" date="2014-03" db="EMBL/GenBank/DDBJ databases">
        <title>Draft genome of the hookworm Oesophagostomum dentatum.</title>
        <authorList>
            <person name="Mitreva M."/>
        </authorList>
    </citation>
    <scope>NUCLEOTIDE SEQUENCE [LARGE SCALE GENOMIC DNA]</scope>
    <source>
        <strain evidence="1 2">OD-Hann</strain>
    </source>
</reference>
<evidence type="ECO:0000313" key="1">
    <source>
        <dbReference type="EMBL" id="KHJ84023.1"/>
    </source>
</evidence>
<protein>
    <submittedName>
        <fullName evidence="1">Uncharacterized protein</fullName>
    </submittedName>
</protein>
<dbReference type="OrthoDB" id="5871189at2759"/>
<feature type="non-terminal residue" evidence="1">
    <location>
        <position position="209"/>
    </location>
</feature>
<proteinExistence type="predicted"/>
<sequence>MKDVDAPSTSQFRTKEMPLQIVGMNHVSSLQGRGATNTSQHFIQVSIPEIDRLISTKQRPPFGTKVQCMAVDSTKDNLASELAPVWKKLDEQAQTDQTLDRTTAAVLNHKEKADQFIRKVMSEVSHPEEKLCTLTSNTRFLVLVKMARFNYPLSADARVVIVDCATRLRGIYHQGAFALFIKQKMPEGQLHKLLDAFDDFVYNKKPRDP</sequence>
<dbReference type="AlphaFoldDB" id="A0A0B1SFC6"/>
<dbReference type="EMBL" id="KN570566">
    <property type="protein sequence ID" value="KHJ84023.1"/>
    <property type="molecule type" value="Genomic_DNA"/>
</dbReference>
<accession>A0A0B1SFC6</accession>